<dbReference type="PROSITE" id="PS51352">
    <property type="entry name" value="THIOREDOXIN_2"/>
    <property type="match status" value="1"/>
</dbReference>
<dbReference type="SUPFAM" id="SSF52833">
    <property type="entry name" value="Thioredoxin-like"/>
    <property type="match status" value="1"/>
</dbReference>
<gene>
    <name evidence="2" type="ORF">LV89_04255</name>
</gene>
<dbReference type="Gene3D" id="3.40.30.10">
    <property type="entry name" value="Glutaredoxin"/>
    <property type="match status" value="1"/>
</dbReference>
<evidence type="ECO:0000313" key="2">
    <source>
        <dbReference type="EMBL" id="PWK17808.1"/>
    </source>
</evidence>
<dbReference type="PANTHER" id="PTHR42852:SF17">
    <property type="entry name" value="THIOREDOXIN-LIKE PROTEIN HI_1115"/>
    <property type="match status" value="1"/>
</dbReference>
<dbReference type="Pfam" id="PF00085">
    <property type="entry name" value="Thioredoxin"/>
    <property type="match status" value="1"/>
</dbReference>
<dbReference type="InterPro" id="IPR036249">
    <property type="entry name" value="Thioredoxin-like_sf"/>
</dbReference>
<dbReference type="Proteomes" id="UP000245489">
    <property type="component" value="Unassembled WGS sequence"/>
</dbReference>
<keyword evidence="3" id="KW-1185">Reference proteome</keyword>
<feature type="domain" description="Thioredoxin" evidence="1">
    <location>
        <begin position="5"/>
        <end position="97"/>
    </location>
</feature>
<name>A0A316DJK0_9BACT</name>
<dbReference type="PANTHER" id="PTHR42852">
    <property type="entry name" value="THIOL:DISULFIDE INTERCHANGE PROTEIN DSBE"/>
    <property type="match status" value="1"/>
</dbReference>
<dbReference type="InterPro" id="IPR013766">
    <property type="entry name" value="Thioredoxin_domain"/>
</dbReference>
<dbReference type="CDD" id="cd02966">
    <property type="entry name" value="TlpA_like_family"/>
    <property type="match status" value="1"/>
</dbReference>
<organism evidence="2 3">
    <name type="scientific">Arcicella aurantiaca</name>
    <dbReference type="NCBI Taxonomy" id="591202"/>
    <lineage>
        <taxon>Bacteria</taxon>
        <taxon>Pseudomonadati</taxon>
        <taxon>Bacteroidota</taxon>
        <taxon>Cytophagia</taxon>
        <taxon>Cytophagales</taxon>
        <taxon>Flectobacillaceae</taxon>
        <taxon>Arcicella</taxon>
    </lineage>
</organism>
<proteinExistence type="predicted"/>
<evidence type="ECO:0000313" key="3">
    <source>
        <dbReference type="Proteomes" id="UP000245489"/>
    </source>
</evidence>
<dbReference type="EMBL" id="QGGO01000033">
    <property type="protein sequence ID" value="PWK17808.1"/>
    <property type="molecule type" value="Genomic_DNA"/>
</dbReference>
<comment type="caution">
    <text evidence="2">The sequence shown here is derived from an EMBL/GenBank/DDBJ whole genome shotgun (WGS) entry which is preliminary data.</text>
</comment>
<reference evidence="2 3" key="1">
    <citation type="submission" date="2018-05" db="EMBL/GenBank/DDBJ databases">
        <title>Genomic Encyclopedia of Archaeal and Bacterial Type Strains, Phase II (KMG-II): from individual species to whole genera.</title>
        <authorList>
            <person name="Goeker M."/>
        </authorList>
    </citation>
    <scope>NUCLEOTIDE SEQUENCE [LARGE SCALE GENOMIC DNA]</scope>
    <source>
        <strain evidence="2 3">DSM 22214</strain>
    </source>
</reference>
<dbReference type="InterPro" id="IPR050553">
    <property type="entry name" value="Thioredoxin_ResA/DsbE_sf"/>
</dbReference>
<evidence type="ECO:0000259" key="1">
    <source>
        <dbReference type="PROSITE" id="PS51352"/>
    </source>
</evidence>
<protein>
    <submittedName>
        <fullName evidence="2">Thioredoxin</fullName>
    </submittedName>
</protein>
<dbReference type="AlphaFoldDB" id="A0A316DJK0"/>
<accession>A0A316DJK0</accession>
<sequence length="97" mass="11392">MLKILSLGLYLSVFQAIGQHKKVEIVKFEDLQQLINHATDTTLVVHFWATWCRPCVEELPSLEKLSQEYSTKKVRFLMVSIDFPKDLKEKVTELYTY</sequence>